<evidence type="ECO:0000256" key="4">
    <source>
        <dbReference type="ARBA" id="ARBA00060531"/>
    </source>
</evidence>
<evidence type="ECO:0000256" key="6">
    <source>
        <dbReference type="HAMAP-Rule" id="MF_01174"/>
    </source>
</evidence>
<feature type="binding site" evidence="6">
    <location>
        <begin position="220"/>
        <end position="225"/>
    </location>
    <ligand>
        <name>NAD(+)</name>
        <dbReference type="ChEBI" id="CHEBI:57540"/>
    </ligand>
</feature>
<comment type="function">
    <text evidence="6">Catalyzes the NAD-dependent reduction of succinylglutamate semialdehyde into succinylglutamate.</text>
</comment>
<feature type="active site" evidence="6 7">
    <location>
        <position position="243"/>
    </location>
</feature>
<dbReference type="InterPro" id="IPR016160">
    <property type="entry name" value="Ald_DH_CS_CYS"/>
</dbReference>
<evidence type="ECO:0000259" key="8">
    <source>
        <dbReference type="Pfam" id="PF00171"/>
    </source>
</evidence>
<dbReference type="Proteomes" id="UP000033352">
    <property type="component" value="Unassembled WGS sequence"/>
</dbReference>
<sequence length="495" mass="53088">MTLWINGDWVTGEGEQRVKTNPVGKEVLWKGNDASAAQVEQACHAARRAFPAWAKQPFAVRQALVEKFVGLMEANKAELTRIIASETSKPRWEAATEVTAMINKIAISVKAYHTRTGEQHTEMPDGAATLRHRPHGVLAVFGPYNFPGHLPNGHIVPALLAGNTVIFKPSELTPFTGEAVVKLWEQAGLPPGVLNLVQGGRETGQALSALSDIDGLLFTGSAGTGYQLHRQLAGQPEKILALEMGGNNPLIVEDPDDIDAAVHLTIQSAFITAGQRCTCARRLLVKRGAQGDAFLKRLVEVSARLVPAAWDADPQPFIGGLISEQAAQNVLKAWQDHVARGAKTLLEPKQVQPGTSLLTPGIVEMSGASNVPDEEVFGPLLCVWRYDDFDSAIAMANNTRYGLSSGLISPQREKFEQLLLEARAGIVNWNKPLTGAASTAPFGGVGASGNHRASAWYAADYCAWPMASLESPALTLPETLNPGLDFTGGERHESA</sequence>
<dbReference type="Gene3D" id="3.40.309.10">
    <property type="entry name" value="Aldehyde Dehydrogenase, Chain A, domain 2"/>
    <property type="match status" value="1"/>
</dbReference>
<comment type="caution">
    <text evidence="9">The sequence shown here is derived from an EMBL/GenBank/DDBJ whole genome shotgun (WGS) entry which is preliminary data.</text>
</comment>
<name>A0A0F1B1L4_9ENTR</name>
<dbReference type="PROSITE" id="PS00070">
    <property type="entry name" value="ALDEHYDE_DEHYDR_CYS"/>
    <property type="match status" value="1"/>
</dbReference>
<evidence type="ECO:0000256" key="5">
    <source>
        <dbReference type="ARBA" id="ARBA00061706"/>
    </source>
</evidence>
<proteinExistence type="inferred from homology"/>
<keyword evidence="1 6" id="KW-0056">Arginine metabolism</keyword>
<dbReference type="GO" id="GO:0043824">
    <property type="term" value="F:succinylglutamate-semialdehyde dehydrogenase activity"/>
    <property type="evidence" value="ECO:0007669"/>
    <property type="project" value="UniProtKB-EC"/>
</dbReference>
<evidence type="ECO:0000256" key="2">
    <source>
        <dbReference type="ARBA" id="ARBA00023002"/>
    </source>
</evidence>
<dbReference type="AlphaFoldDB" id="A0A0F1B1L4"/>
<comment type="pathway">
    <text evidence="4 6">Amino-acid degradation; L-arginine degradation via AST pathway; L-glutamate and succinate from L-arginine: step 4/5.</text>
</comment>
<dbReference type="GO" id="GO:0019545">
    <property type="term" value="P:L-arginine catabolic process to succinate"/>
    <property type="evidence" value="ECO:0007669"/>
    <property type="project" value="UniProtKB-UniRule"/>
</dbReference>
<keyword evidence="2 6" id="KW-0560">Oxidoreductase</keyword>
<dbReference type="PATRIC" id="fig|1619248.3.peg.721"/>
<gene>
    <name evidence="6 9" type="primary">astD</name>
    <name evidence="9" type="ORF">SS37_08410</name>
</gene>
<evidence type="ECO:0000313" key="10">
    <source>
        <dbReference type="Proteomes" id="UP000033352"/>
    </source>
</evidence>
<dbReference type="RefSeq" id="WP_045285266.1">
    <property type="nucleotide sequence ID" value="NZ_JZYX01000014.1"/>
</dbReference>
<dbReference type="InterPro" id="IPR016162">
    <property type="entry name" value="Ald_DH_N"/>
</dbReference>
<dbReference type="InterPro" id="IPR015590">
    <property type="entry name" value="Aldehyde_DH_dom"/>
</dbReference>
<dbReference type="SUPFAM" id="SSF53720">
    <property type="entry name" value="ALDH-like"/>
    <property type="match status" value="1"/>
</dbReference>
<feature type="domain" description="Aldehyde dehydrogenase" evidence="8">
    <location>
        <begin position="9"/>
        <end position="459"/>
    </location>
</feature>
<evidence type="ECO:0000256" key="3">
    <source>
        <dbReference type="ARBA" id="ARBA00023027"/>
    </source>
</evidence>
<dbReference type="NCBIfam" id="NF006992">
    <property type="entry name" value="PRK09457.1"/>
    <property type="match status" value="1"/>
</dbReference>
<dbReference type="PROSITE" id="PS00687">
    <property type="entry name" value="ALDEHYDE_DEHYDR_GLU"/>
    <property type="match status" value="1"/>
</dbReference>
<dbReference type="InterPro" id="IPR029510">
    <property type="entry name" value="Ald_DH_CS_GLU"/>
</dbReference>
<dbReference type="Gene3D" id="3.40.605.10">
    <property type="entry name" value="Aldehyde Dehydrogenase, Chain A, domain 1"/>
    <property type="match status" value="1"/>
</dbReference>
<accession>A0A0F1B1L4</accession>
<dbReference type="GO" id="GO:0019544">
    <property type="term" value="P:L-arginine catabolic process to L-glutamate"/>
    <property type="evidence" value="ECO:0007669"/>
    <property type="project" value="UniProtKB-UniRule"/>
</dbReference>
<dbReference type="FunFam" id="3.40.309.10:FF:000013">
    <property type="entry name" value="N-succinylglutamate 5-semialdehyde dehydrogenase"/>
    <property type="match status" value="1"/>
</dbReference>
<evidence type="ECO:0000256" key="1">
    <source>
        <dbReference type="ARBA" id="ARBA00022503"/>
    </source>
</evidence>
<evidence type="ECO:0000313" key="9">
    <source>
        <dbReference type="EMBL" id="KJN28251.1"/>
    </source>
</evidence>
<dbReference type="EC" id="1.2.1.71" evidence="6"/>
<feature type="active site" evidence="6">
    <location>
        <position position="277"/>
    </location>
</feature>
<organism evidence="9 10">
    <name type="scientific">Enterobacter sichuanensis</name>
    <dbReference type="NCBI Taxonomy" id="2071710"/>
    <lineage>
        <taxon>Bacteria</taxon>
        <taxon>Pseudomonadati</taxon>
        <taxon>Pseudomonadota</taxon>
        <taxon>Gammaproteobacteria</taxon>
        <taxon>Enterobacterales</taxon>
        <taxon>Enterobacteriaceae</taxon>
        <taxon>Enterobacter</taxon>
        <taxon>Enterobacter cloacae complex</taxon>
    </lineage>
</organism>
<dbReference type="HAMAP" id="MF_01174">
    <property type="entry name" value="Aldedh_AstD"/>
    <property type="match status" value="1"/>
</dbReference>
<keyword evidence="3 6" id="KW-0520">NAD</keyword>
<dbReference type="InterPro" id="IPR016161">
    <property type="entry name" value="Ald_DH/histidinol_DH"/>
</dbReference>
<reference evidence="9 10" key="1">
    <citation type="submission" date="2015-03" db="EMBL/GenBank/DDBJ databases">
        <authorList>
            <person name="McCorrison J."/>
            <person name="Sanka R."/>
            <person name="Adams M."/>
            <person name="Brinkac L."/>
            <person name="Nierman W."/>
            <person name="Sutton G."/>
            <person name="Nelson K."/>
            <person name="Kiedrowski L."/>
            <person name="Guerrero D."/>
            <person name="Bonomo R."/>
        </authorList>
    </citation>
    <scope>NUCLEOTIDE SEQUENCE [LARGE SCALE GENOMIC DNA]</scope>
    <source>
        <strain evidence="9 10">35699</strain>
    </source>
</reference>
<protein>
    <recommendedName>
        <fullName evidence="6">N-succinylglutamate 5-semialdehyde dehydrogenase</fullName>
        <ecNumber evidence="6">1.2.1.71</ecNumber>
    </recommendedName>
    <alternativeName>
        <fullName evidence="6">Succinylglutamic semialdehyde dehydrogenase</fullName>
        <shortName evidence="6">SGSD</shortName>
    </alternativeName>
</protein>
<comment type="catalytic activity">
    <reaction evidence="6">
        <text>N-succinyl-L-glutamate 5-semialdehyde + NAD(+) + H2O = N-succinyl-L-glutamate + NADH + 2 H(+)</text>
        <dbReference type="Rhea" id="RHEA:10812"/>
        <dbReference type="ChEBI" id="CHEBI:15377"/>
        <dbReference type="ChEBI" id="CHEBI:15378"/>
        <dbReference type="ChEBI" id="CHEBI:57540"/>
        <dbReference type="ChEBI" id="CHEBI:57945"/>
        <dbReference type="ChEBI" id="CHEBI:58520"/>
        <dbReference type="ChEBI" id="CHEBI:58763"/>
        <dbReference type="EC" id="1.2.1.71"/>
    </reaction>
</comment>
<evidence type="ECO:0000256" key="7">
    <source>
        <dbReference type="PROSITE-ProRule" id="PRU10007"/>
    </source>
</evidence>
<dbReference type="InterPro" id="IPR016163">
    <property type="entry name" value="Ald_DH_C"/>
</dbReference>
<dbReference type="FunFam" id="3.40.605.10:FF:000010">
    <property type="entry name" value="N-succinylglutamate 5-semialdehyde dehydrogenase"/>
    <property type="match status" value="1"/>
</dbReference>
<dbReference type="CDD" id="cd07095">
    <property type="entry name" value="ALDH_SGSD_AstD"/>
    <property type="match status" value="1"/>
</dbReference>
<comment type="similarity">
    <text evidence="5 6">Belongs to the aldehyde dehydrogenase family. AstD subfamily.</text>
</comment>
<dbReference type="EMBL" id="JZYX01000014">
    <property type="protein sequence ID" value="KJN28251.1"/>
    <property type="molecule type" value="Genomic_DNA"/>
</dbReference>
<dbReference type="OrthoDB" id="9812625at2"/>
<dbReference type="PANTHER" id="PTHR11699">
    <property type="entry name" value="ALDEHYDE DEHYDROGENASE-RELATED"/>
    <property type="match status" value="1"/>
</dbReference>
<dbReference type="NCBIfam" id="TIGR03240">
    <property type="entry name" value="arg_catab_astD"/>
    <property type="match status" value="1"/>
</dbReference>
<dbReference type="UniPathway" id="UPA00185">
    <property type="reaction ID" value="UER00282"/>
</dbReference>
<dbReference type="Pfam" id="PF00171">
    <property type="entry name" value="Aldedh"/>
    <property type="match status" value="1"/>
</dbReference>
<dbReference type="InterPro" id="IPR017649">
    <property type="entry name" value="SuccinylGlu_semiald_DH_AstD"/>
</dbReference>